<comment type="caution">
    <text evidence="2">The sequence shown here is derived from an EMBL/GenBank/DDBJ whole genome shotgun (WGS) entry which is preliminary data.</text>
</comment>
<organism evidence="2 3">
    <name type="scientific">Carnobacterium antarcticum</name>
    <dbReference type="NCBI Taxonomy" id="2126436"/>
    <lineage>
        <taxon>Bacteria</taxon>
        <taxon>Bacillati</taxon>
        <taxon>Bacillota</taxon>
        <taxon>Bacilli</taxon>
        <taxon>Lactobacillales</taxon>
        <taxon>Carnobacteriaceae</taxon>
        <taxon>Carnobacterium</taxon>
    </lineage>
</organism>
<evidence type="ECO:0000313" key="2">
    <source>
        <dbReference type="EMBL" id="MFD1798722.1"/>
    </source>
</evidence>
<gene>
    <name evidence="2" type="ORF">ACFSBK_02465</name>
</gene>
<feature type="transmembrane region" description="Helical" evidence="1">
    <location>
        <begin position="137"/>
        <end position="155"/>
    </location>
</feature>
<proteinExistence type="predicted"/>
<dbReference type="EMBL" id="JBHUFF010000008">
    <property type="protein sequence ID" value="MFD1798722.1"/>
    <property type="molecule type" value="Genomic_DNA"/>
</dbReference>
<feature type="transmembrane region" description="Helical" evidence="1">
    <location>
        <begin position="189"/>
        <end position="222"/>
    </location>
</feature>
<feature type="transmembrane region" description="Helical" evidence="1">
    <location>
        <begin position="161"/>
        <end position="182"/>
    </location>
</feature>
<feature type="transmembrane region" description="Helical" evidence="1">
    <location>
        <begin position="329"/>
        <end position="349"/>
    </location>
</feature>
<feature type="transmembrane region" description="Helical" evidence="1">
    <location>
        <begin position="355"/>
        <end position="373"/>
    </location>
</feature>
<name>A0ABW4NK42_9LACT</name>
<evidence type="ECO:0000313" key="3">
    <source>
        <dbReference type="Proteomes" id="UP001597285"/>
    </source>
</evidence>
<reference evidence="3" key="1">
    <citation type="journal article" date="2019" name="Int. J. Syst. Evol. Microbiol.">
        <title>The Global Catalogue of Microorganisms (GCM) 10K type strain sequencing project: providing services to taxonomists for standard genome sequencing and annotation.</title>
        <authorList>
            <consortium name="The Broad Institute Genomics Platform"/>
            <consortium name="The Broad Institute Genome Sequencing Center for Infectious Disease"/>
            <person name="Wu L."/>
            <person name="Ma J."/>
        </authorList>
    </citation>
    <scope>NUCLEOTIDE SEQUENCE [LARGE SCALE GENOMIC DNA]</scope>
    <source>
        <strain evidence="3">KCTC 42143</strain>
    </source>
</reference>
<sequence length="916" mass="104655">MSVSNKKRAAYPFYWYTFLFALMVLVIYGYFFVAQKSFIWERDGFSQHYLIFKEYLEIVRDFLQQPSLGFKLWDWNIGLGADTIHSYGYYVVGDPFVYLGLLFPASQTELAFHVLILLRLYAIGAVFLIFCRKIGIAMPGALVGSLIYTFTYYVIMNATRHPFFLLPMVLFPLFCLGIERILQRQSNTLFIIAVFLGAFSNFYFFYMLTVLVFIYALVRYFYIYGKKDITKIVGFIWTAVYSYIIGVLLSGILFFPVVGGFLQSSREASSKFAQGLLVYPIEYYIALIRNLFIPGSYLWSTMGFSAFVILLLPCLFLHKKRYGFIKIMLLIFGVMLLLPAFGSVMNGFSGPYNRWTFVLPFFLAWGSAQLYNYRFQLSKRDLSAMAGSLIFFSLITGASVWVTGYRFAYVAPVFFAWLMWGVFYIGHIKQQNRTLGTIDKKGLSFLLTALVMGNLAYNAMDYYYPWGQNTVSSLLDYGTVDKLYTETFEGAEKLIQPQKAEEIYRIGVTSQDREVKNQLVLLDRMGLSSYLSITNGEVANFARKLESGQFQLIQPIRNGVDDRSIINHFLNVQAIVTEEKNEKYLPYGYQVTEKKSGKERSFIVAETTLAYPFAYAEDVYLPESTFEKMNPVEKEAFLSYGIVLDEKQAQTEGLSLFDKETESKKLTIDIFSEDENKLTIENQTIKVHGTSGKLTIKLKNKNEMEQSAIYVYLEGLHFEPVKSQGWKRDPINYTAVMKMGKQRKSIYQSDLLSFSAYMPRDKMLFHLGYQSEAAASDTISLQFDREGSYTVSDINVLALPLNQDYQERVRQKQKQALEITAFTNQKVSGTIEQEKASILTTTIPYTSGWQAEVNGKAIETLRVNEGFVGIPLEAGKSKIVLTYQTPLLKAGIAASSLGVLLLAANQIIHRKKRNDH</sequence>
<feature type="transmembrane region" description="Helical" evidence="1">
    <location>
        <begin position="407"/>
        <end position="425"/>
    </location>
</feature>
<keyword evidence="1" id="KW-0472">Membrane</keyword>
<feature type="transmembrane region" description="Helical" evidence="1">
    <location>
        <begin position="110"/>
        <end position="130"/>
    </location>
</feature>
<feature type="transmembrane region" description="Helical" evidence="1">
    <location>
        <begin position="445"/>
        <end position="464"/>
    </location>
</feature>
<feature type="transmembrane region" description="Helical" evidence="1">
    <location>
        <begin position="234"/>
        <end position="262"/>
    </location>
</feature>
<evidence type="ECO:0000256" key="1">
    <source>
        <dbReference type="SAM" id="Phobius"/>
    </source>
</evidence>
<feature type="transmembrane region" description="Helical" evidence="1">
    <location>
        <begin position="382"/>
        <end position="401"/>
    </location>
</feature>
<dbReference type="RefSeq" id="WP_058919132.1">
    <property type="nucleotide sequence ID" value="NZ_JBHSQC010000015.1"/>
</dbReference>
<dbReference type="InterPro" id="IPR018580">
    <property type="entry name" value="Uncharacterised_YfhO"/>
</dbReference>
<protein>
    <submittedName>
        <fullName evidence="2">YfhO family protein</fullName>
    </submittedName>
</protein>
<dbReference type="PANTHER" id="PTHR38454:SF1">
    <property type="entry name" value="INTEGRAL MEMBRANE PROTEIN"/>
    <property type="match status" value="1"/>
</dbReference>
<dbReference type="PANTHER" id="PTHR38454">
    <property type="entry name" value="INTEGRAL MEMBRANE PROTEIN-RELATED"/>
    <property type="match status" value="1"/>
</dbReference>
<accession>A0ABW4NK42</accession>
<keyword evidence="1" id="KW-1133">Transmembrane helix</keyword>
<dbReference type="Proteomes" id="UP001597285">
    <property type="component" value="Unassembled WGS sequence"/>
</dbReference>
<keyword evidence="3" id="KW-1185">Reference proteome</keyword>
<dbReference type="Pfam" id="PF09586">
    <property type="entry name" value="YfhO"/>
    <property type="match status" value="1"/>
</dbReference>
<feature type="transmembrane region" description="Helical" evidence="1">
    <location>
        <begin position="298"/>
        <end position="317"/>
    </location>
</feature>
<feature type="transmembrane region" description="Helical" evidence="1">
    <location>
        <begin position="12"/>
        <end position="33"/>
    </location>
</feature>
<keyword evidence="1" id="KW-0812">Transmembrane</keyword>